<evidence type="ECO:0000256" key="5">
    <source>
        <dbReference type="ARBA" id="ARBA00022741"/>
    </source>
</evidence>
<dbReference type="GO" id="GO:0005829">
    <property type="term" value="C:cytosol"/>
    <property type="evidence" value="ECO:0007669"/>
    <property type="project" value="TreeGrafter"/>
</dbReference>
<organism evidence="13 15">
    <name type="scientific">Trichinella pseudospiralis</name>
    <name type="common">Parasitic roundworm</name>
    <dbReference type="NCBI Taxonomy" id="6337"/>
    <lineage>
        <taxon>Eukaryota</taxon>
        <taxon>Metazoa</taxon>
        <taxon>Ecdysozoa</taxon>
        <taxon>Nematoda</taxon>
        <taxon>Enoplea</taxon>
        <taxon>Dorylaimia</taxon>
        <taxon>Trichinellida</taxon>
        <taxon>Trichinellidae</taxon>
        <taxon>Trichinella</taxon>
    </lineage>
</organism>
<comment type="subunit">
    <text evidence="2">Homodimer.</text>
</comment>
<dbReference type="GO" id="GO:0003921">
    <property type="term" value="F:GMP synthase activity"/>
    <property type="evidence" value="ECO:0007669"/>
    <property type="project" value="InterPro"/>
</dbReference>
<feature type="domain" description="GMPS ATP-PPase" evidence="12">
    <location>
        <begin position="229"/>
        <end position="449"/>
    </location>
</feature>
<dbReference type="Proteomes" id="UP000054826">
    <property type="component" value="Unassembled WGS sequence"/>
</dbReference>
<evidence type="ECO:0000313" key="15">
    <source>
        <dbReference type="Proteomes" id="UP000054632"/>
    </source>
</evidence>
<gene>
    <name evidence="13" type="primary">Gmps</name>
    <name evidence="13" type="ORF">T4A_11586</name>
    <name evidence="14" type="ORF">T4C_8627</name>
</gene>
<dbReference type="Pfam" id="PF02540">
    <property type="entry name" value="NAD_synthase"/>
    <property type="match status" value="1"/>
</dbReference>
<dbReference type="AlphaFoldDB" id="A0A0V1DVM8"/>
<dbReference type="PROSITE" id="PS51553">
    <property type="entry name" value="GMPS_ATP_PPASE"/>
    <property type="match status" value="1"/>
</dbReference>
<evidence type="ECO:0000256" key="3">
    <source>
        <dbReference type="ARBA" id="ARBA00012746"/>
    </source>
</evidence>
<feature type="binding site" evidence="11">
    <location>
        <begin position="256"/>
        <end position="262"/>
    </location>
    <ligand>
        <name>ATP</name>
        <dbReference type="ChEBI" id="CHEBI:30616"/>
    </ligand>
</feature>
<dbReference type="EMBL" id="JYDR01000214">
    <property type="protein sequence ID" value="KRY65382.1"/>
    <property type="molecule type" value="Genomic_DNA"/>
</dbReference>
<dbReference type="FunFam" id="3.40.50.620:FF:000044">
    <property type="entry name" value="GMP synthase [glutamine-hydrolyzing]"/>
    <property type="match status" value="1"/>
</dbReference>
<dbReference type="PROSITE" id="PS51273">
    <property type="entry name" value="GATASE_TYPE_1"/>
    <property type="match status" value="1"/>
</dbReference>
<dbReference type="EC" id="6.3.5.2" evidence="3"/>
<accession>A0A0V1DVM8</accession>
<protein>
    <recommendedName>
        <fullName evidence="3">GMP synthase (glutamine-hydrolyzing)</fullName>
        <ecNumber evidence="3">6.3.5.2</ecNumber>
    </recommendedName>
    <alternativeName>
        <fullName evidence="10">Glutamine amidotransferase</fullName>
    </alternativeName>
</protein>
<dbReference type="SUPFAM" id="SSF54810">
    <property type="entry name" value="GMP synthetase C-terminal dimerisation domain"/>
    <property type="match status" value="2"/>
</dbReference>
<evidence type="ECO:0000256" key="1">
    <source>
        <dbReference type="ARBA" id="ARBA00005153"/>
    </source>
</evidence>
<evidence type="ECO:0000313" key="14">
    <source>
        <dbReference type="EMBL" id="KRZ38644.1"/>
    </source>
</evidence>
<evidence type="ECO:0000256" key="8">
    <source>
        <dbReference type="ARBA" id="ARBA00022840"/>
    </source>
</evidence>
<evidence type="ECO:0000259" key="12">
    <source>
        <dbReference type="PROSITE" id="PS51553"/>
    </source>
</evidence>
<proteinExistence type="predicted"/>
<name>A0A0V1DVM8_TRIPS</name>
<evidence type="ECO:0000256" key="11">
    <source>
        <dbReference type="PROSITE-ProRule" id="PRU00886"/>
    </source>
</evidence>
<dbReference type="EMBL" id="JYDV01000043">
    <property type="protein sequence ID" value="KRZ38644.1"/>
    <property type="molecule type" value="Genomic_DNA"/>
</dbReference>
<evidence type="ECO:0000256" key="9">
    <source>
        <dbReference type="ARBA" id="ARBA00022962"/>
    </source>
</evidence>
<dbReference type="SUPFAM" id="SSF52402">
    <property type="entry name" value="Adenine nucleotide alpha hydrolases-like"/>
    <property type="match status" value="1"/>
</dbReference>
<comment type="caution">
    <text evidence="13">The sequence shown here is derived from an EMBL/GenBank/DDBJ whole genome shotgun (WGS) entry which is preliminary data.</text>
</comment>
<keyword evidence="8 11" id="KW-0067">ATP-binding</keyword>
<dbReference type="CDD" id="cd01742">
    <property type="entry name" value="GATase1_GMP_Synthase"/>
    <property type="match status" value="1"/>
</dbReference>
<dbReference type="InterPro" id="IPR014729">
    <property type="entry name" value="Rossmann-like_a/b/a_fold"/>
</dbReference>
<dbReference type="Pfam" id="PF00958">
    <property type="entry name" value="GMP_synt_C"/>
    <property type="match status" value="1"/>
</dbReference>
<keyword evidence="6 11" id="KW-0332">GMP biosynthesis</keyword>
<dbReference type="UniPathway" id="UPA00189">
    <property type="reaction ID" value="UER00296"/>
</dbReference>
<evidence type="ECO:0000256" key="10">
    <source>
        <dbReference type="ARBA" id="ARBA00031356"/>
    </source>
</evidence>
<comment type="pathway">
    <text evidence="1">Purine metabolism; GMP biosynthesis; GMP from XMP (L-Gln route): step 1/1.</text>
</comment>
<dbReference type="Gene3D" id="3.40.50.880">
    <property type="match status" value="1"/>
</dbReference>
<dbReference type="PANTHER" id="PTHR11922:SF2">
    <property type="entry name" value="GMP SYNTHASE [GLUTAMINE-HYDROLYZING]"/>
    <property type="match status" value="1"/>
</dbReference>
<dbReference type="Gene3D" id="3.30.300.10">
    <property type="match status" value="2"/>
</dbReference>
<reference evidence="15 16" key="1">
    <citation type="submission" date="2015-01" db="EMBL/GenBank/DDBJ databases">
        <title>Evolution of Trichinella species and genotypes.</title>
        <authorList>
            <person name="Korhonen P.K."/>
            <person name="Edoardo P."/>
            <person name="Giuseppe L.R."/>
            <person name="Gasser R.B."/>
        </authorList>
    </citation>
    <scope>NUCLEOTIDE SEQUENCE [LARGE SCALE GENOMIC DNA]</scope>
    <source>
        <strain evidence="13">ISS13</strain>
        <strain evidence="14">ISS176</strain>
    </source>
</reference>
<feature type="non-terminal residue" evidence="13">
    <location>
        <position position="1"/>
    </location>
</feature>
<evidence type="ECO:0000256" key="6">
    <source>
        <dbReference type="ARBA" id="ARBA00022749"/>
    </source>
</evidence>
<dbReference type="Gene3D" id="3.40.50.620">
    <property type="entry name" value="HUPs"/>
    <property type="match status" value="1"/>
</dbReference>
<keyword evidence="5 11" id="KW-0547">Nucleotide-binding</keyword>
<evidence type="ECO:0000256" key="2">
    <source>
        <dbReference type="ARBA" id="ARBA00011738"/>
    </source>
</evidence>
<dbReference type="PRINTS" id="PR00097">
    <property type="entry name" value="ANTSNTHASEII"/>
</dbReference>
<dbReference type="SUPFAM" id="SSF52317">
    <property type="entry name" value="Class I glutamine amidotransferase-like"/>
    <property type="match status" value="1"/>
</dbReference>
<dbReference type="InterPro" id="IPR029062">
    <property type="entry name" value="Class_I_gatase-like"/>
</dbReference>
<evidence type="ECO:0000313" key="13">
    <source>
        <dbReference type="EMBL" id="KRY65382.1"/>
    </source>
</evidence>
<dbReference type="PANTHER" id="PTHR11922">
    <property type="entry name" value="GMP SYNTHASE-RELATED"/>
    <property type="match status" value="1"/>
</dbReference>
<dbReference type="InterPro" id="IPR004739">
    <property type="entry name" value="GMP_synth_GATase"/>
</dbReference>
<dbReference type="InterPro" id="IPR022310">
    <property type="entry name" value="NAD/GMP_synthase"/>
</dbReference>
<dbReference type="InterPro" id="IPR017926">
    <property type="entry name" value="GATASE"/>
</dbReference>
<sequence length="722" mass="80560">LMEPANGYNGYVKRFAAERNFVSPKMTDNMETEDEFLPDTVAVLDCGAQYGKVIERRITELCVRSKMLPLHTSASILINKYKAIIISGGPFSVNDIDAPRCDSGIFKLGIPVLGICFGFQLINKVFGGTVERKSYREDGQDYVEIDATCPLFKNLAATELALLTHGDSIGAVAPSFTVVAKSRNLVAAISNEEKRIFGVQFHPEVDLTPCGGKIIRNFLFSIADCKPNYTMENRLSACLNEIKNTVKDKKVLILCSGGVDSTVCAVLLRKALGKSKVIPVFIDNGFLRKNEATEVVEMLKSLDFDVKCSYYLYTFNKSKEFIHSTLPIHDKLLGAFEDAMLCRTCNPEMKRRIIGDTFMRMVKYIVRQLKLNMKEVYLAQGTLRPDLIESASQLVSSHADTIKTHHNDTSVVRALRARGRIIEPLKDFHKDEVRALARDLNLPDYVINRHPFPGPGLAVRILCRTNDVQLPMQFIETQNLLNKLVNLSACQESDPHAFAEIKNRLAGPDFEDLMDMSESLDVNALLLPLLSVALLVILSVQVSALQGDQRTYTMAAAITTHHLPVPWDCLFSLARIIVRVVPRVNRLVFVFGKLVKEGVQNFTPTLLTSYVIDVAREVDSLAHEVLKKNNLMNAVSQMPVVLLPIHFDRPSGSYDHPSVRWSVVLRPVVTQDFMTAVPAEPGKHLPTSVVNEMVSTIENSLPCISRVLYDLTPKPPGTIEWE</sequence>
<dbReference type="PRINTS" id="PR00096">
    <property type="entry name" value="GATASE"/>
</dbReference>
<keyword evidence="9" id="KW-0315">Glutamine amidotransferase</keyword>
<dbReference type="CDD" id="cd01997">
    <property type="entry name" value="GMP_synthase_C"/>
    <property type="match status" value="1"/>
</dbReference>
<dbReference type="InterPro" id="IPR001674">
    <property type="entry name" value="GMP_synth_C"/>
</dbReference>
<dbReference type="InterPro" id="IPR025777">
    <property type="entry name" value="GMPS_ATP_PPase_dom"/>
</dbReference>
<dbReference type="Pfam" id="PF00117">
    <property type="entry name" value="GATase"/>
    <property type="match status" value="1"/>
</dbReference>
<dbReference type="NCBIfam" id="NF000848">
    <property type="entry name" value="PRK00074.1"/>
    <property type="match status" value="1"/>
</dbReference>
<dbReference type="Proteomes" id="UP000054632">
    <property type="component" value="Unassembled WGS sequence"/>
</dbReference>
<evidence type="ECO:0000256" key="7">
    <source>
        <dbReference type="ARBA" id="ARBA00022755"/>
    </source>
</evidence>
<evidence type="ECO:0000313" key="16">
    <source>
        <dbReference type="Proteomes" id="UP000054826"/>
    </source>
</evidence>
<keyword evidence="7 11" id="KW-0658">Purine biosynthesis</keyword>
<evidence type="ECO:0000256" key="4">
    <source>
        <dbReference type="ARBA" id="ARBA00022598"/>
    </source>
</evidence>
<keyword evidence="4" id="KW-0436">Ligase</keyword>
<dbReference type="GO" id="GO:0005524">
    <property type="term" value="F:ATP binding"/>
    <property type="evidence" value="ECO:0007669"/>
    <property type="project" value="UniProtKB-UniRule"/>
</dbReference>